<reference evidence="9 10" key="1">
    <citation type="submission" date="2018-10" db="EMBL/GenBank/DDBJ databases">
        <title>A high-quality apple genome assembly.</title>
        <authorList>
            <person name="Hu J."/>
        </authorList>
    </citation>
    <scope>NUCLEOTIDE SEQUENCE [LARGE SCALE GENOMIC DNA]</scope>
    <source>
        <strain evidence="10">cv. HFTH1</strain>
        <tissue evidence="9">Young leaf</tissue>
    </source>
</reference>
<evidence type="ECO:0000256" key="6">
    <source>
        <dbReference type="ARBA" id="ARBA00022842"/>
    </source>
</evidence>
<evidence type="ECO:0000256" key="8">
    <source>
        <dbReference type="ARBA" id="ARBA00023211"/>
    </source>
</evidence>
<evidence type="ECO:0000256" key="3">
    <source>
        <dbReference type="ARBA" id="ARBA00007769"/>
    </source>
</evidence>
<protein>
    <submittedName>
        <fullName evidence="9">Uncharacterized protein</fullName>
    </submittedName>
</protein>
<keyword evidence="5" id="KW-0479">Metal-binding</keyword>
<evidence type="ECO:0000313" key="10">
    <source>
        <dbReference type="Proteomes" id="UP000290289"/>
    </source>
</evidence>
<organism evidence="9 10">
    <name type="scientific">Malus domestica</name>
    <name type="common">Apple</name>
    <name type="synonym">Pyrus malus</name>
    <dbReference type="NCBI Taxonomy" id="3750"/>
    <lineage>
        <taxon>Eukaryota</taxon>
        <taxon>Viridiplantae</taxon>
        <taxon>Streptophyta</taxon>
        <taxon>Embryophyta</taxon>
        <taxon>Tracheophyta</taxon>
        <taxon>Spermatophyta</taxon>
        <taxon>Magnoliopsida</taxon>
        <taxon>eudicotyledons</taxon>
        <taxon>Gunneridae</taxon>
        <taxon>Pentapetalae</taxon>
        <taxon>rosids</taxon>
        <taxon>fabids</taxon>
        <taxon>Rosales</taxon>
        <taxon>Rosaceae</taxon>
        <taxon>Amygdaloideae</taxon>
        <taxon>Maleae</taxon>
        <taxon>Malus</taxon>
    </lineage>
</organism>
<dbReference type="PANTHER" id="PTHR11822">
    <property type="entry name" value="NADP-SPECIFIC ISOCITRATE DEHYDROGENASE"/>
    <property type="match status" value="1"/>
</dbReference>
<dbReference type="GO" id="GO:0004450">
    <property type="term" value="F:isocitrate dehydrogenase (NADP+) activity"/>
    <property type="evidence" value="ECO:0007669"/>
    <property type="project" value="InterPro"/>
</dbReference>
<evidence type="ECO:0000313" key="9">
    <source>
        <dbReference type="EMBL" id="RXH69022.1"/>
    </source>
</evidence>
<dbReference type="GO" id="GO:0046872">
    <property type="term" value="F:metal ion binding"/>
    <property type="evidence" value="ECO:0007669"/>
    <property type="project" value="UniProtKB-KW"/>
</dbReference>
<dbReference type="GO" id="GO:0006739">
    <property type="term" value="P:NADP+ metabolic process"/>
    <property type="evidence" value="ECO:0007669"/>
    <property type="project" value="TreeGrafter"/>
</dbReference>
<dbReference type="Proteomes" id="UP000290289">
    <property type="component" value="Chromosome 17"/>
</dbReference>
<comment type="cofactor">
    <cofactor evidence="2">
        <name>Mg(2+)</name>
        <dbReference type="ChEBI" id="CHEBI:18420"/>
    </cofactor>
</comment>
<keyword evidence="6" id="KW-0460">Magnesium</keyword>
<keyword evidence="10" id="KW-1185">Reference proteome</keyword>
<evidence type="ECO:0000256" key="1">
    <source>
        <dbReference type="ARBA" id="ARBA00001936"/>
    </source>
</evidence>
<evidence type="ECO:0000256" key="2">
    <source>
        <dbReference type="ARBA" id="ARBA00001946"/>
    </source>
</evidence>
<dbReference type="GO" id="GO:0006102">
    <property type="term" value="P:isocitrate metabolic process"/>
    <property type="evidence" value="ECO:0007669"/>
    <property type="project" value="InterPro"/>
</dbReference>
<evidence type="ECO:0000256" key="7">
    <source>
        <dbReference type="ARBA" id="ARBA00023002"/>
    </source>
</evidence>
<comment type="caution">
    <text evidence="9">The sequence shown here is derived from an EMBL/GenBank/DDBJ whole genome shotgun (WGS) entry which is preliminary data.</text>
</comment>
<evidence type="ECO:0000256" key="4">
    <source>
        <dbReference type="ARBA" id="ARBA00022532"/>
    </source>
</evidence>
<dbReference type="InterPro" id="IPR004790">
    <property type="entry name" value="Isocitrate_DH_NADP"/>
</dbReference>
<sequence>MRLRHSTLPLALRLSPSRSASNSTSSVLIRYSALGILNRDGTDDKVTVESVEATIKHNVDVLFFHEPILCKNIPRIVPGWKKAICFRRHAFGDQY</sequence>
<keyword evidence="7" id="KW-0560">Oxidoreductase</keyword>
<comment type="similarity">
    <text evidence="3">Belongs to the isocitrate and isopropylmalate dehydrogenases family.</text>
</comment>
<keyword evidence="8" id="KW-0464">Manganese</keyword>
<dbReference type="STRING" id="3750.A0A498HGM0"/>
<comment type="cofactor">
    <cofactor evidence="1">
        <name>Mn(2+)</name>
        <dbReference type="ChEBI" id="CHEBI:29035"/>
    </cofactor>
</comment>
<accession>A0A498HGM0</accession>
<dbReference type="AlphaFoldDB" id="A0A498HGM0"/>
<evidence type="ECO:0000256" key="5">
    <source>
        <dbReference type="ARBA" id="ARBA00022723"/>
    </source>
</evidence>
<proteinExistence type="inferred from homology"/>
<dbReference type="GO" id="GO:0005739">
    <property type="term" value="C:mitochondrion"/>
    <property type="evidence" value="ECO:0007669"/>
    <property type="project" value="TreeGrafter"/>
</dbReference>
<dbReference type="EMBL" id="RDQH01000343">
    <property type="protein sequence ID" value="RXH69022.1"/>
    <property type="molecule type" value="Genomic_DNA"/>
</dbReference>
<gene>
    <name evidence="9" type="ORF">DVH24_031355</name>
</gene>
<keyword evidence="4" id="KW-0816">Tricarboxylic acid cycle</keyword>
<dbReference type="PANTHER" id="PTHR11822:SF5">
    <property type="entry name" value="ISOCITRATE DEHYDROGENASE [NADP], CHLOROPLASTIC_MITOCHONDRIAL"/>
    <property type="match status" value="1"/>
</dbReference>
<dbReference type="GO" id="GO:0006099">
    <property type="term" value="P:tricarboxylic acid cycle"/>
    <property type="evidence" value="ECO:0007669"/>
    <property type="project" value="UniProtKB-KW"/>
</dbReference>
<dbReference type="Gene3D" id="3.40.718.10">
    <property type="entry name" value="Isopropylmalate Dehydrogenase"/>
    <property type="match status" value="1"/>
</dbReference>
<name>A0A498HGM0_MALDO</name>
<dbReference type="SUPFAM" id="SSF53659">
    <property type="entry name" value="Isocitrate/Isopropylmalate dehydrogenase-like"/>
    <property type="match status" value="1"/>
</dbReference>